<feature type="active site" description="Proton donor/acceptor" evidence="3">
    <location>
        <position position="783"/>
    </location>
</feature>
<dbReference type="Gene3D" id="3.30.870.10">
    <property type="entry name" value="Endonuclease Chain A"/>
    <property type="match status" value="2"/>
</dbReference>
<reference evidence="7" key="1">
    <citation type="submission" date="2024-03" db="EMBL/GenBank/DDBJ databases">
        <title>WGS assembly of Saponaria officinalis var. Norfolk2.</title>
        <authorList>
            <person name="Jenkins J."/>
            <person name="Shu S."/>
            <person name="Grimwood J."/>
            <person name="Barry K."/>
            <person name="Goodstein D."/>
            <person name="Schmutz J."/>
            <person name="Leebens-Mack J."/>
            <person name="Osbourn A."/>
        </authorList>
    </citation>
    <scope>NUCLEOTIDE SEQUENCE [LARGE SCALE GENOMIC DNA]</scope>
    <source>
        <strain evidence="7">JIC</strain>
    </source>
</reference>
<dbReference type="PANTHER" id="PTHR12415">
    <property type="entry name" value="TYROSYL-DNA PHOSPHODIESTERASE 1"/>
    <property type="match status" value="1"/>
</dbReference>
<proteinExistence type="predicted"/>
<dbReference type="CDD" id="cd09122">
    <property type="entry name" value="PLDc_Tdp1_1"/>
    <property type="match status" value="1"/>
</dbReference>
<feature type="active site" description="Nucleophile" evidence="3">
    <location>
        <position position="401"/>
    </location>
</feature>
<evidence type="ECO:0000259" key="6">
    <source>
        <dbReference type="Pfam" id="PF08797"/>
    </source>
</evidence>
<dbReference type="GO" id="GO:0008081">
    <property type="term" value="F:phosphoric diester hydrolase activity"/>
    <property type="evidence" value="ECO:0007669"/>
    <property type="project" value="InterPro"/>
</dbReference>
<dbReference type="Pfam" id="PF06087">
    <property type="entry name" value="Tyr-DNA_phospho"/>
    <property type="match status" value="2"/>
</dbReference>
<protein>
    <recommendedName>
        <fullName evidence="6">HIRAN domain-containing protein</fullName>
    </recommendedName>
</protein>
<feature type="domain" description="HIRAN" evidence="6">
    <location>
        <begin position="568"/>
        <end position="623"/>
    </location>
</feature>
<feature type="non-terminal residue" evidence="7">
    <location>
        <position position="1"/>
    </location>
</feature>
<dbReference type="Proteomes" id="UP001443914">
    <property type="component" value="Unassembled WGS sequence"/>
</dbReference>
<dbReference type="GO" id="GO:0016818">
    <property type="term" value="F:hydrolase activity, acting on acid anhydrides, in phosphorus-containing anhydrides"/>
    <property type="evidence" value="ECO:0007669"/>
    <property type="project" value="InterPro"/>
</dbReference>
<keyword evidence="1" id="KW-0479">Metal-binding</keyword>
<evidence type="ECO:0000256" key="4">
    <source>
        <dbReference type="PIRSR" id="PIRSR610347-2"/>
    </source>
</evidence>
<evidence type="ECO:0000313" key="7">
    <source>
        <dbReference type="EMBL" id="KAK9734232.1"/>
    </source>
</evidence>
<evidence type="ECO:0000313" key="8">
    <source>
        <dbReference type="Proteomes" id="UP001443914"/>
    </source>
</evidence>
<evidence type="ECO:0000256" key="2">
    <source>
        <dbReference type="ARBA" id="ARBA00022801"/>
    </source>
</evidence>
<dbReference type="Pfam" id="PF08797">
    <property type="entry name" value="HIRAN"/>
    <property type="match status" value="1"/>
</dbReference>
<evidence type="ECO:0000256" key="3">
    <source>
        <dbReference type="PIRSR" id="PIRSR610347-1"/>
    </source>
</evidence>
<dbReference type="EMBL" id="JBDFQZ010000004">
    <property type="protein sequence ID" value="KAK9734232.1"/>
    <property type="molecule type" value="Genomic_DNA"/>
</dbReference>
<dbReference type="GO" id="GO:0005634">
    <property type="term" value="C:nucleus"/>
    <property type="evidence" value="ECO:0007669"/>
    <property type="project" value="InterPro"/>
</dbReference>
<gene>
    <name evidence="7" type="ORF">RND81_04G124700</name>
</gene>
<feature type="binding site" evidence="4">
    <location>
        <position position="785"/>
    </location>
    <ligand>
        <name>substrate</name>
    </ligand>
</feature>
<dbReference type="GO" id="GO:0006281">
    <property type="term" value="P:DNA repair"/>
    <property type="evidence" value="ECO:0007669"/>
    <property type="project" value="InterPro"/>
</dbReference>
<dbReference type="PANTHER" id="PTHR12415:SF3">
    <property type="entry name" value="OS04G0403400 PROTEIN"/>
    <property type="match status" value="1"/>
</dbReference>
<keyword evidence="2" id="KW-0378">Hydrolase</keyword>
<evidence type="ECO:0000256" key="5">
    <source>
        <dbReference type="PIRSR" id="PIRSR610347-3"/>
    </source>
</evidence>
<keyword evidence="8" id="KW-1185">Reference proteome</keyword>
<sequence length="933" mass="103498">SSNYNECVVNEFRSRLISKDNAVEEKDKSICCFNCSFVYKGALNGVFVNGVRVSEGVVVELGVGDGVLLACGNKGRVCSDSRSRIGFVVQRIVFHEELVEPGFDGFRFEGPRLVRPLLGGTVNKRVFAFKCDHIAGSYDPVSCIRQCVRTHSTESYFCQNNEKNVFRADINEDDVKSLRKGVPQENVAYLKEQLNDTLVVKDAEGLRTSIVQSANVGVSCEAVVPLEPKTSKLYPEDGFGATFGRSYNDHQPTTCPEAKYLDERNEPIDEAFAQKEGLKKIAPPGKNFYLNRLDSMHQCSSEQENVVSLPGLLHPVDNISRMLIATFTSDIAWFLSYCDIPSHLPITIACHNTERCWSADPEKRTCVPIPDFPNLIVVYPPFPEVIAFGKDRKNKGVGCHHPKLFVLQREVSVRVIITSANLWKAVTNTVWWQDFPCRFFPDFTLFNKFDDGTKSKSASDFAAQLAGFMASLITDVPGQAHWIFELAKNDFTEANAHLIASVPGIHLYKSVPTGSNAFKSKCSQRLLGSGVASVVGLGRRFQRAAGSNGVLLKKLAAYLAQSSDAESGMTEIILRREKSIPQDVNAVNCVQLGCLPRTVAKWVSQLWDVGFFTFHGYVYPQEALAAASGESNTRVPLILHVSQRCTGLWRLEEYISCEGIASIWPEPLELDFVYGASSIGTSVGAQFFAAFSAAAGKKSLQAYDSEESDPEWGCWNASLEMKFPSIRVIFPTIDRVKSSRCGILPSKHTILFRGIKHGKRLKSVDILHDAIPHPSDRVGHPMHVKVARGCFKSNTGASSGWVYCESHNLSAAAWGRPKGSSSVMRLHVCNYELSCIFVFPASWTKDNSRENPTNLDDIRLHFVVPAPKYGPRDKPATMQGRVLDDITPIDEMMEAEDEEDDEVEVTDYVAPEAEEEKAYADVLWHHVDSSQSF</sequence>
<dbReference type="SUPFAM" id="SSF56024">
    <property type="entry name" value="Phospholipase D/nuclease"/>
    <property type="match status" value="2"/>
</dbReference>
<dbReference type="GO" id="GO:0003676">
    <property type="term" value="F:nucleic acid binding"/>
    <property type="evidence" value="ECO:0007669"/>
    <property type="project" value="InterPro"/>
</dbReference>
<evidence type="ECO:0000256" key="1">
    <source>
        <dbReference type="ARBA" id="ARBA00022723"/>
    </source>
</evidence>
<feature type="binding site" evidence="4">
    <location>
        <position position="403"/>
    </location>
    <ligand>
        <name>substrate</name>
    </ligand>
</feature>
<feature type="site" description="Interaction with DNA" evidence="5">
    <location>
        <position position="810"/>
    </location>
</feature>
<accession>A0AAW1LDV7</accession>
<dbReference type="InterPro" id="IPR014905">
    <property type="entry name" value="HIRAN"/>
</dbReference>
<dbReference type="InterPro" id="IPR010347">
    <property type="entry name" value="Tdp1"/>
</dbReference>
<organism evidence="7 8">
    <name type="scientific">Saponaria officinalis</name>
    <name type="common">Common soapwort</name>
    <name type="synonym">Lychnis saponaria</name>
    <dbReference type="NCBI Taxonomy" id="3572"/>
    <lineage>
        <taxon>Eukaryota</taxon>
        <taxon>Viridiplantae</taxon>
        <taxon>Streptophyta</taxon>
        <taxon>Embryophyta</taxon>
        <taxon>Tracheophyta</taxon>
        <taxon>Spermatophyta</taxon>
        <taxon>Magnoliopsida</taxon>
        <taxon>eudicotyledons</taxon>
        <taxon>Gunneridae</taxon>
        <taxon>Pentapetalae</taxon>
        <taxon>Caryophyllales</taxon>
        <taxon>Caryophyllaceae</taxon>
        <taxon>Caryophylleae</taxon>
        <taxon>Saponaria</taxon>
    </lineage>
</organism>
<dbReference type="GO" id="GO:0008270">
    <property type="term" value="F:zinc ion binding"/>
    <property type="evidence" value="ECO:0007669"/>
    <property type="project" value="InterPro"/>
</dbReference>
<name>A0AAW1LDV7_SAPOF</name>
<comment type="caution">
    <text evidence="7">The sequence shown here is derived from an EMBL/GenBank/DDBJ whole genome shotgun (WGS) entry which is preliminary data.</text>
</comment>
<dbReference type="AlphaFoldDB" id="A0AAW1LDV7"/>